<dbReference type="InterPro" id="IPR036852">
    <property type="entry name" value="Peptidase_S8/S53_dom_sf"/>
</dbReference>
<protein>
    <recommendedName>
        <fullName evidence="6">Peptidase S8/S53 domain-containing protein</fullName>
    </recommendedName>
</protein>
<organism evidence="7 8">
    <name type="scientific">Paralvinella palmiformis</name>
    <dbReference type="NCBI Taxonomy" id="53620"/>
    <lineage>
        <taxon>Eukaryota</taxon>
        <taxon>Metazoa</taxon>
        <taxon>Spiralia</taxon>
        <taxon>Lophotrochozoa</taxon>
        <taxon>Annelida</taxon>
        <taxon>Polychaeta</taxon>
        <taxon>Sedentaria</taxon>
        <taxon>Canalipalpata</taxon>
        <taxon>Terebellida</taxon>
        <taxon>Terebelliformia</taxon>
        <taxon>Alvinellidae</taxon>
        <taxon>Paralvinella</taxon>
    </lineage>
</organism>
<evidence type="ECO:0000256" key="1">
    <source>
        <dbReference type="ARBA" id="ARBA00011073"/>
    </source>
</evidence>
<dbReference type="AlphaFoldDB" id="A0AAD9ITI4"/>
<comment type="caution">
    <text evidence="5">Lacks conserved residue(s) required for the propagation of feature annotation.</text>
</comment>
<feature type="domain" description="Peptidase S8/S53" evidence="6">
    <location>
        <begin position="78"/>
        <end position="140"/>
    </location>
</feature>
<dbReference type="PROSITE" id="PS51892">
    <property type="entry name" value="SUBTILASE"/>
    <property type="match status" value="1"/>
</dbReference>
<accession>A0AAD9ITI4</accession>
<dbReference type="SUPFAM" id="SSF52743">
    <property type="entry name" value="Subtilisin-like"/>
    <property type="match status" value="1"/>
</dbReference>
<dbReference type="GO" id="GO:0004252">
    <property type="term" value="F:serine-type endopeptidase activity"/>
    <property type="evidence" value="ECO:0007669"/>
    <property type="project" value="InterPro"/>
</dbReference>
<comment type="similarity">
    <text evidence="1 5">Belongs to the peptidase S8 family.</text>
</comment>
<comment type="caution">
    <text evidence="7">The sequence shown here is derived from an EMBL/GenBank/DDBJ whole genome shotgun (WGS) entry which is preliminary data.</text>
</comment>
<dbReference type="InterPro" id="IPR050131">
    <property type="entry name" value="Peptidase_S8_subtilisin-like"/>
</dbReference>
<dbReference type="PANTHER" id="PTHR43806:SF11">
    <property type="entry name" value="CEREVISIN-RELATED"/>
    <property type="match status" value="1"/>
</dbReference>
<reference evidence="7" key="1">
    <citation type="journal article" date="2023" name="Mol. Biol. Evol.">
        <title>Third-Generation Sequencing Reveals the Adaptive Role of the Epigenome in Three Deep-Sea Polychaetes.</title>
        <authorList>
            <person name="Perez M."/>
            <person name="Aroh O."/>
            <person name="Sun Y."/>
            <person name="Lan Y."/>
            <person name="Juniper S.K."/>
            <person name="Young C.R."/>
            <person name="Angers B."/>
            <person name="Qian P.Y."/>
        </authorList>
    </citation>
    <scope>NUCLEOTIDE SEQUENCE</scope>
    <source>
        <strain evidence="7">P08H-3</strain>
    </source>
</reference>
<evidence type="ECO:0000256" key="2">
    <source>
        <dbReference type="ARBA" id="ARBA00022670"/>
    </source>
</evidence>
<evidence type="ECO:0000256" key="5">
    <source>
        <dbReference type="PROSITE-ProRule" id="PRU01240"/>
    </source>
</evidence>
<sequence length="150" mass="16252">MSEDRVQLDNRRTTNLKAAAIILLAVGVALGIQEFVEGEYLLSLTDNVNEDVFIRRIKTNYKLDIYGEDDGENTYAIVFDSGIDTDHGDFGGRAIWTMNVGDLRAGTDDNGHGTHCAGTADSNSYGVAKQLNIVAVKVLNAIDMLTSPKA</sequence>
<dbReference type="Gene3D" id="3.40.50.200">
    <property type="entry name" value="Peptidase S8/S53 domain"/>
    <property type="match status" value="1"/>
</dbReference>
<dbReference type="Proteomes" id="UP001208570">
    <property type="component" value="Unassembled WGS sequence"/>
</dbReference>
<evidence type="ECO:0000259" key="6">
    <source>
        <dbReference type="Pfam" id="PF00082"/>
    </source>
</evidence>
<dbReference type="PRINTS" id="PR00723">
    <property type="entry name" value="SUBTILISIN"/>
</dbReference>
<dbReference type="Pfam" id="PF00082">
    <property type="entry name" value="Peptidase_S8"/>
    <property type="match status" value="1"/>
</dbReference>
<name>A0AAD9ITI4_9ANNE</name>
<evidence type="ECO:0000256" key="4">
    <source>
        <dbReference type="ARBA" id="ARBA00022825"/>
    </source>
</evidence>
<dbReference type="GO" id="GO:0005615">
    <property type="term" value="C:extracellular space"/>
    <property type="evidence" value="ECO:0007669"/>
    <property type="project" value="TreeGrafter"/>
</dbReference>
<dbReference type="EMBL" id="JAODUP010001612">
    <property type="protein sequence ID" value="KAK2139790.1"/>
    <property type="molecule type" value="Genomic_DNA"/>
</dbReference>
<keyword evidence="8" id="KW-1185">Reference proteome</keyword>
<dbReference type="InterPro" id="IPR015500">
    <property type="entry name" value="Peptidase_S8_subtilisin-rel"/>
</dbReference>
<dbReference type="InterPro" id="IPR000209">
    <property type="entry name" value="Peptidase_S8/S53_dom"/>
</dbReference>
<evidence type="ECO:0000256" key="3">
    <source>
        <dbReference type="ARBA" id="ARBA00022801"/>
    </source>
</evidence>
<dbReference type="GO" id="GO:0006508">
    <property type="term" value="P:proteolysis"/>
    <property type="evidence" value="ECO:0007669"/>
    <property type="project" value="UniProtKB-KW"/>
</dbReference>
<evidence type="ECO:0000313" key="8">
    <source>
        <dbReference type="Proteomes" id="UP001208570"/>
    </source>
</evidence>
<proteinExistence type="inferred from homology"/>
<keyword evidence="2" id="KW-0645">Protease</keyword>
<gene>
    <name evidence="7" type="ORF">LSH36_1612g00034</name>
</gene>
<keyword evidence="3" id="KW-0378">Hydrolase</keyword>
<evidence type="ECO:0000313" key="7">
    <source>
        <dbReference type="EMBL" id="KAK2139790.1"/>
    </source>
</evidence>
<dbReference type="PANTHER" id="PTHR43806">
    <property type="entry name" value="PEPTIDASE S8"/>
    <property type="match status" value="1"/>
</dbReference>
<keyword evidence="4" id="KW-0720">Serine protease</keyword>